<protein>
    <submittedName>
        <fullName evidence="4">DUF1176 domain-containing protein</fullName>
    </submittedName>
</protein>
<keyword evidence="2" id="KW-0732">Signal</keyword>
<evidence type="ECO:0000256" key="1">
    <source>
        <dbReference type="SAM" id="MobiDB-lite"/>
    </source>
</evidence>
<evidence type="ECO:0000313" key="5">
    <source>
        <dbReference type="Proteomes" id="UP001174932"/>
    </source>
</evidence>
<name>A0ABT8YHU8_9HYPH</name>
<dbReference type="PANTHER" id="PTHR39176:SF1">
    <property type="entry name" value="PERIPLASMIC PROTEIN"/>
    <property type="match status" value="1"/>
</dbReference>
<evidence type="ECO:0000259" key="3">
    <source>
        <dbReference type="Pfam" id="PF07007"/>
    </source>
</evidence>
<feature type="signal peptide" evidence="2">
    <location>
        <begin position="1"/>
        <end position="23"/>
    </location>
</feature>
<gene>
    <name evidence="4" type="ORF">Q4481_04295</name>
</gene>
<dbReference type="Proteomes" id="UP001174932">
    <property type="component" value="Unassembled WGS sequence"/>
</dbReference>
<reference evidence="4" key="1">
    <citation type="journal article" date="2015" name="Int. J. Syst. Evol. Microbiol.">
        <title>Rhizobium alvei sp. nov., isolated from a freshwater river.</title>
        <authorList>
            <person name="Sheu S.Y."/>
            <person name="Huang H.W."/>
            <person name="Young C.C."/>
            <person name="Chen W.M."/>
        </authorList>
    </citation>
    <scope>NUCLEOTIDE SEQUENCE</scope>
    <source>
        <strain evidence="4">TNR-22</strain>
    </source>
</reference>
<sequence>MLRIPSGLLASSLLLLSVSTVLAEETKTGVFHPGASVSARLGSAPEDEEDACFSGCASLTGCKAYVIDNGTCHFYAAIEEGTEGAGAYLLHSFDPELERQNALAELSSRLHADYLRRAERLRKEAPSLFDGSFADSSGSLFKALDQQNYDHAIELTGALAATASDSQSQRTLSERLLVAALNPEFRGRPETRQRLIDQSVSTAVLAVLQSVDEVDRREALMVLARALAGAGDVSTAVAVGERAIELGAGGAFATSVAGWKEQKAPRRLAPGIAIADSGDDSQLSCDNAGDCILTLFSGEGDPVPILARLEIRRDAGPAASTEAKLVVATFEEVERFFPNHGEVPKGMVRLDGAGQDFFAGLIFYSQADGDEMRLSIPTERLGDFLAAVAKSKALEIIAEGKVLARIPLGQAQQLMARMDSLQGVAGSPLALVAPGRDKAQAPLPALLPDLALPEFSAQAIKGKVPAPVAEKWLAACEGDGELTADRQPDRHAEGWDLGEGRSFWLIQCSSGAYQESYFPFLLSAEGVTDLKAEMLDGEGRPSPSDMELTMPQVRFAKTVTADLASENEEQETKFEGMLTVATWDRGRGPGDCGSHALYGFDGNGLKLISQERMQLCRGQRPDWPTVWRANAHAGEATIPPTANADPSSSDVPPDQSSGKTAWRLSDVTFPIGFRECLENQAGEEEPMRACIRDEHASWDLRLNEAYKHLRQQFMSGETGVVTKDAAEKLKAAQKAWIKMRDATCAAEADMYEGAMPFYWRDFCLLRETAYRTDFLESMIEGGDK</sequence>
<dbReference type="RefSeq" id="WP_304375055.1">
    <property type="nucleotide sequence ID" value="NZ_JAUOZU010000003.1"/>
</dbReference>
<comment type="caution">
    <text evidence="4">The sequence shown here is derived from an EMBL/GenBank/DDBJ whole genome shotgun (WGS) entry which is preliminary data.</text>
</comment>
<keyword evidence="5" id="KW-1185">Reference proteome</keyword>
<accession>A0ABT8YHU8</accession>
<organism evidence="4 5">
    <name type="scientific">Rhizobium alvei</name>
    <dbReference type="NCBI Taxonomy" id="1132659"/>
    <lineage>
        <taxon>Bacteria</taxon>
        <taxon>Pseudomonadati</taxon>
        <taxon>Pseudomonadota</taxon>
        <taxon>Alphaproteobacteria</taxon>
        <taxon>Hyphomicrobiales</taxon>
        <taxon>Rhizobiaceae</taxon>
        <taxon>Rhizobium/Agrobacterium group</taxon>
        <taxon>Rhizobium</taxon>
    </lineage>
</organism>
<dbReference type="Pfam" id="PF07007">
    <property type="entry name" value="LprI"/>
    <property type="match status" value="1"/>
</dbReference>
<dbReference type="PANTHER" id="PTHR39176">
    <property type="entry name" value="PERIPLASMIC PROTEIN-RELATED"/>
    <property type="match status" value="1"/>
</dbReference>
<dbReference type="Gene3D" id="1.20.1270.180">
    <property type="match status" value="1"/>
</dbReference>
<reference evidence="4" key="2">
    <citation type="submission" date="2023-07" db="EMBL/GenBank/DDBJ databases">
        <authorList>
            <person name="Shen H."/>
        </authorList>
    </citation>
    <scope>NUCLEOTIDE SEQUENCE</scope>
    <source>
        <strain evidence="4">TNR-22</strain>
    </source>
</reference>
<feature type="region of interest" description="Disordered" evidence="1">
    <location>
        <begin position="636"/>
        <end position="660"/>
    </location>
</feature>
<dbReference type="InterPro" id="IPR009739">
    <property type="entry name" value="LprI-like_N"/>
</dbReference>
<feature type="domain" description="Lysozyme inhibitor LprI-like N-terminal" evidence="3">
    <location>
        <begin position="676"/>
        <end position="775"/>
    </location>
</feature>
<evidence type="ECO:0000313" key="4">
    <source>
        <dbReference type="EMBL" id="MDO6963164.1"/>
    </source>
</evidence>
<dbReference type="InterPro" id="IPR009560">
    <property type="entry name" value="DUF1176"/>
</dbReference>
<dbReference type="Pfam" id="PF06674">
    <property type="entry name" value="DUF1176"/>
    <property type="match status" value="1"/>
</dbReference>
<dbReference type="EMBL" id="JAUOZU010000003">
    <property type="protein sequence ID" value="MDO6963164.1"/>
    <property type="molecule type" value="Genomic_DNA"/>
</dbReference>
<evidence type="ECO:0000256" key="2">
    <source>
        <dbReference type="SAM" id="SignalP"/>
    </source>
</evidence>
<feature type="compositionally biased region" description="Low complexity" evidence="1">
    <location>
        <begin position="645"/>
        <end position="657"/>
    </location>
</feature>
<proteinExistence type="predicted"/>
<feature type="chain" id="PRO_5045841893" evidence="2">
    <location>
        <begin position="24"/>
        <end position="784"/>
    </location>
</feature>